<dbReference type="EMBL" id="OIVN01002778">
    <property type="protein sequence ID" value="SPD06330.1"/>
    <property type="molecule type" value="Genomic_DNA"/>
</dbReference>
<keyword evidence="1" id="KW-0812">Transmembrane</keyword>
<evidence type="ECO:0000313" key="3">
    <source>
        <dbReference type="EMBL" id="SPD06330.1"/>
    </source>
</evidence>
<sequence length="83" mass="10022">MKIPSEETWCMHAKDKMKHLPFPYLCCRGYLRTDYLRFYLKMLLCLVPHTKYDETSSLQNAYAVHFLLIVLRLLLMMLLFVDF</sequence>
<accession>A0A2N9EKX0</accession>
<name>A0A2N9EKX0_FAGSY</name>
<organism evidence="2">
    <name type="scientific">Fagus sylvatica</name>
    <name type="common">Beechnut</name>
    <dbReference type="NCBI Taxonomy" id="28930"/>
    <lineage>
        <taxon>Eukaryota</taxon>
        <taxon>Viridiplantae</taxon>
        <taxon>Streptophyta</taxon>
        <taxon>Embryophyta</taxon>
        <taxon>Tracheophyta</taxon>
        <taxon>Spermatophyta</taxon>
        <taxon>Magnoliopsida</taxon>
        <taxon>eudicotyledons</taxon>
        <taxon>Gunneridae</taxon>
        <taxon>Pentapetalae</taxon>
        <taxon>rosids</taxon>
        <taxon>fabids</taxon>
        <taxon>Fagales</taxon>
        <taxon>Fagaceae</taxon>
        <taxon>Fagus</taxon>
    </lineage>
</organism>
<dbReference type="EMBL" id="OIVN01000159">
    <property type="protein sequence ID" value="SPC75428.1"/>
    <property type="molecule type" value="Genomic_DNA"/>
</dbReference>
<reference evidence="2" key="1">
    <citation type="submission" date="2018-02" db="EMBL/GenBank/DDBJ databases">
        <authorList>
            <person name="Cohen D.B."/>
            <person name="Kent A.D."/>
        </authorList>
    </citation>
    <scope>NUCLEOTIDE SEQUENCE</scope>
</reference>
<feature type="transmembrane region" description="Helical" evidence="1">
    <location>
        <begin position="62"/>
        <end position="81"/>
    </location>
</feature>
<evidence type="ECO:0000256" key="1">
    <source>
        <dbReference type="SAM" id="Phobius"/>
    </source>
</evidence>
<keyword evidence="1" id="KW-0472">Membrane</keyword>
<evidence type="ECO:0000313" key="2">
    <source>
        <dbReference type="EMBL" id="SPC75428.1"/>
    </source>
</evidence>
<keyword evidence="1" id="KW-1133">Transmembrane helix</keyword>
<gene>
    <name evidence="2" type="ORF">FSB_LOCUS3310</name>
    <name evidence="3" type="ORF">FSB_LOCUS34212</name>
</gene>
<proteinExistence type="predicted"/>
<dbReference type="AlphaFoldDB" id="A0A2N9EKX0"/>
<protein>
    <submittedName>
        <fullName evidence="2">Uncharacterized protein</fullName>
    </submittedName>
</protein>